<dbReference type="GO" id="GO:0005524">
    <property type="term" value="F:ATP binding"/>
    <property type="evidence" value="ECO:0007669"/>
    <property type="project" value="UniProtKB-KW"/>
</dbReference>
<dbReference type="Gene3D" id="3.40.50.300">
    <property type="entry name" value="P-loop containing nucleotide triphosphate hydrolases"/>
    <property type="match status" value="1"/>
</dbReference>
<gene>
    <name evidence="1" type="ORF">FG382_01225</name>
</gene>
<sequence>MNRLVILTVGKTHSGKTTFAKALENELMNSLVIDQDNHAEFLHTYYEKLLPENGPNEIKHSITQTIVDYAINETGCHLILSNSNRNQKGRLQLLEHFHAKKFTSIIVNFNISNEILKERVKNSQRGTSVLRTALTFEEVLRRQQSEDVMAPMEGEADHLLTINHENEVQLIIQQIIHIANSRLINNKNKSLL</sequence>
<keyword evidence="1" id="KW-0547">Nucleotide-binding</keyword>
<keyword evidence="1" id="KW-0067">ATP-binding</keyword>
<evidence type="ECO:0000313" key="1">
    <source>
        <dbReference type="EMBL" id="TQR16809.1"/>
    </source>
</evidence>
<dbReference type="EMBL" id="VDGH01000001">
    <property type="protein sequence ID" value="TQR16809.1"/>
    <property type="molecule type" value="Genomic_DNA"/>
</dbReference>
<evidence type="ECO:0000313" key="2">
    <source>
        <dbReference type="Proteomes" id="UP000317316"/>
    </source>
</evidence>
<comment type="caution">
    <text evidence="1">The sequence shown here is derived from an EMBL/GenBank/DDBJ whole genome shotgun (WGS) entry which is preliminary data.</text>
</comment>
<accession>A0A544TH82</accession>
<dbReference type="SUPFAM" id="SSF52540">
    <property type="entry name" value="P-loop containing nucleoside triphosphate hydrolases"/>
    <property type="match status" value="1"/>
</dbReference>
<dbReference type="OrthoDB" id="2356842at2"/>
<keyword evidence="2" id="KW-1185">Reference proteome</keyword>
<organism evidence="1 2">
    <name type="scientific">Psychrobacillus lasiicapitis</name>
    <dbReference type="NCBI Taxonomy" id="1636719"/>
    <lineage>
        <taxon>Bacteria</taxon>
        <taxon>Bacillati</taxon>
        <taxon>Bacillota</taxon>
        <taxon>Bacilli</taxon>
        <taxon>Bacillales</taxon>
        <taxon>Bacillaceae</taxon>
        <taxon>Psychrobacillus</taxon>
    </lineage>
</organism>
<dbReference type="Pfam" id="PF13671">
    <property type="entry name" value="AAA_33"/>
    <property type="match status" value="1"/>
</dbReference>
<dbReference type="Proteomes" id="UP000317316">
    <property type="component" value="Unassembled WGS sequence"/>
</dbReference>
<dbReference type="AlphaFoldDB" id="A0A544TH82"/>
<dbReference type="InterPro" id="IPR027417">
    <property type="entry name" value="P-loop_NTPase"/>
</dbReference>
<protein>
    <submittedName>
        <fullName evidence="1">ATP-binding protein</fullName>
    </submittedName>
</protein>
<dbReference type="RefSeq" id="WP_142537052.1">
    <property type="nucleotide sequence ID" value="NZ_BMIE01000002.1"/>
</dbReference>
<name>A0A544TH82_9BACI</name>
<reference evidence="1 2" key="1">
    <citation type="submission" date="2019-05" db="EMBL/GenBank/DDBJ databases">
        <title>Psychrobacillus vulpis sp. nov., a new species isolated from feces of a red fox that inhabits in The Tablas de Daimiel Natural Park, Albacete, Spain.</title>
        <authorList>
            <person name="Rodriguez M."/>
            <person name="Reina J.C."/>
            <person name="Bejar V."/>
            <person name="Llamas I."/>
        </authorList>
    </citation>
    <scope>NUCLEOTIDE SEQUENCE [LARGE SCALE GENOMIC DNA]</scope>
    <source>
        <strain evidence="1 2">NEAU-3TGS17</strain>
    </source>
</reference>
<proteinExistence type="predicted"/>